<evidence type="ECO:0000313" key="3">
    <source>
        <dbReference type="Proteomes" id="UP000242682"/>
    </source>
</evidence>
<protein>
    <submittedName>
        <fullName evidence="2">Ribosomal protein S18 acetylase RimI-like enzyme</fullName>
    </submittedName>
</protein>
<name>A0A2P8H6T1_9BACL</name>
<dbReference type="Pfam" id="PF00583">
    <property type="entry name" value="Acetyltransf_1"/>
    <property type="match status" value="1"/>
</dbReference>
<dbReference type="EMBL" id="PYAT01000001">
    <property type="protein sequence ID" value="PSL41922.1"/>
    <property type="molecule type" value="Genomic_DNA"/>
</dbReference>
<gene>
    <name evidence="2" type="ORF">B0H99_101168</name>
</gene>
<dbReference type="CDD" id="cd04301">
    <property type="entry name" value="NAT_SF"/>
    <property type="match status" value="1"/>
</dbReference>
<evidence type="ECO:0000313" key="2">
    <source>
        <dbReference type="EMBL" id="PSL41922.1"/>
    </source>
</evidence>
<dbReference type="AlphaFoldDB" id="A0A2P8H6T1"/>
<evidence type="ECO:0000259" key="1">
    <source>
        <dbReference type="PROSITE" id="PS51186"/>
    </source>
</evidence>
<proteinExistence type="predicted"/>
<comment type="caution">
    <text evidence="2">The sequence shown here is derived from an EMBL/GenBank/DDBJ whole genome shotgun (WGS) entry which is preliminary data.</text>
</comment>
<dbReference type="PROSITE" id="PS51186">
    <property type="entry name" value="GNAT"/>
    <property type="match status" value="1"/>
</dbReference>
<dbReference type="InterPro" id="IPR016181">
    <property type="entry name" value="Acyl_CoA_acyltransferase"/>
</dbReference>
<sequence length="165" mass="18361">MDIRKLLIKDAKAYHMLRLEALRTAPDAFAASLENAIDKPVSVTEEKLAQENAVTFGAFINSRLVGNVTLSRHVSPKMNHRASVFAVYVTPEVRGGGVAKKLMEELIAYARTWAGLERLDLAVASHNEAATRLYKALGFETYGVDMKAMKTSEKYINENLMVKFL</sequence>
<dbReference type="PANTHER" id="PTHR43617">
    <property type="entry name" value="L-AMINO ACID N-ACETYLTRANSFERASE"/>
    <property type="match status" value="1"/>
</dbReference>
<dbReference type="Proteomes" id="UP000242682">
    <property type="component" value="Unassembled WGS sequence"/>
</dbReference>
<dbReference type="OrthoDB" id="9799092at2"/>
<accession>A0A2P8H6T1</accession>
<feature type="domain" description="N-acetyltransferase" evidence="1">
    <location>
        <begin position="1"/>
        <end position="165"/>
    </location>
</feature>
<dbReference type="SUPFAM" id="SSF55729">
    <property type="entry name" value="Acyl-CoA N-acyltransferases (Nat)"/>
    <property type="match status" value="1"/>
</dbReference>
<dbReference type="Gene3D" id="3.40.630.30">
    <property type="match status" value="1"/>
</dbReference>
<reference evidence="2 3" key="1">
    <citation type="submission" date="2018-03" db="EMBL/GenBank/DDBJ databases">
        <title>Genomic Encyclopedia of Type Strains, Phase III (KMG-III): the genomes of soil and plant-associated and newly described type strains.</title>
        <authorList>
            <person name="Whitman W."/>
        </authorList>
    </citation>
    <scope>NUCLEOTIDE SEQUENCE [LARGE SCALE GENOMIC DNA]</scope>
    <source>
        <strain evidence="2 3">CGMCC 1.12259</strain>
    </source>
</reference>
<organism evidence="2 3">
    <name type="scientific">Planomicrobium soli</name>
    <dbReference type="NCBI Taxonomy" id="1176648"/>
    <lineage>
        <taxon>Bacteria</taxon>
        <taxon>Bacillati</taxon>
        <taxon>Bacillota</taxon>
        <taxon>Bacilli</taxon>
        <taxon>Bacillales</taxon>
        <taxon>Caryophanaceae</taxon>
        <taxon>Planomicrobium</taxon>
    </lineage>
</organism>
<dbReference type="RefSeq" id="WP_106531726.1">
    <property type="nucleotide sequence ID" value="NZ_PYAT01000001.1"/>
</dbReference>
<keyword evidence="2" id="KW-0689">Ribosomal protein</keyword>
<keyword evidence="2" id="KW-0687">Ribonucleoprotein</keyword>
<dbReference type="InterPro" id="IPR050276">
    <property type="entry name" value="MshD_Acetyltransferase"/>
</dbReference>
<dbReference type="GO" id="GO:0005840">
    <property type="term" value="C:ribosome"/>
    <property type="evidence" value="ECO:0007669"/>
    <property type="project" value="UniProtKB-KW"/>
</dbReference>
<dbReference type="InterPro" id="IPR000182">
    <property type="entry name" value="GNAT_dom"/>
</dbReference>
<dbReference type="GO" id="GO:0016747">
    <property type="term" value="F:acyltransferase activity, transferring groups other than amino-acyl groups"/>
    <property type="evidence" value="ECO:0007669"/>
    <property type="project" value="InterPro"/>
</dbReference>
<keyword evidence="3" id="KW-1185">Reference proteome</keyword>